<reference evidence="2 3" key="1">
    <citation type="submission" date="2017-03" db="EMBL/GenBank/DDBJ databases">
        <title>Genome sequence of Clostridium hungatei DSM 14427.</title>
        <authorList>
            <person name="Poehlein A."/>
            <person name="Daniel R."/>
        </authorList>
    </citation>
    <scope>NUCLEOTIDE SEQUENCE [LARGE SCALE GENOMIC DNA]</scope>
    <source>
        <strain evidence="2 3">DSM 14427</strain>
    </source>
</reference>
<comment type="caution">
    <text evidence="2">The sequence shown here is derived from an EMBL/GenBank/DDBJ whole genome shotgun (WGS) entry which is preliminary data.</text>
</comment>
<keyword evidence="3" id="KW-1185">Reference proteome</keyword>
<protein>
    <submittedName>
        <fullName evidence="2">UDP-glucose 4-epimerase</fullName>
        <ecNumber evidence="2">5.1.3.2</ecNumber>
    </submittedName>
</protein>
<sequence>MDKILVTGGSGFFGQILLRYLTGEGYECINVDIVPSEFEHSSVIHYQEDIRNFSGLDRIAGQHKITAIIHCAAILGHGINSKKVLWSTNVEGTENIARLAKKYGIKKVVFTSSNCLWGNRFDRPIVEEDAPCPVELYGKTKLEGEKILLACGEWFDSVIIRCPTIIDSGRLGLLGILFQFIYENRKIWVVGKGNNFYQFIYAEDLADACLKSVHHKGTEIFNIGSDNVKSFNAVYSYVIEKAGSKSRIKSLPKKLTLFGMKVAFKLRLSPMGPYHYKMIAESFIFDTAKIKKVLGWKPSLTNEEMLYKAYCYYHENKNEIDGRKGVSPHRKVENMRIIHLLRWFS</sequence>
<dbReference type="AlphaFoldDB" id="A0A1V4SGE3"/>
<dbReference type="RefSeq" id="WP_080065542.1">
    <property type="nucleotide sequence ID" value="NZ_MZGX01000022.1"/>
</dbReference>
<dbReference type="OrthoDB" id="244102at2"/>
<gene>
    <name evidence="2" type="primary">galE</name>
    <name evidence="2" type="ORF">CLHUN_31030</name>
</gene>
<keyword evidence="2" id="KW-0413">Isomerase</keyword>
<feature type="domain" description="NAD-dependent epimerase/dehydratase" evidence="1">
    <location>
        <begin position="4"/>
        <end position="224"/>
    </location>
</feature>
<dbReference type="EMBL" id="MZGX01000022">
    <property type="protein sequence ID" value="OPX42959.1"/>
    <property type="molecule type" value="Genomic_DNA"/>
</dbReference>
<evidence type="ECO:0000313" key="2">
    <source>
        <dbReference type="EMBL" id="OPX42959.1"/>
    </source>
</evidence>
<dbReference type="PANTHER" id="PTHR43245">
    <property type="entry name" value="BIFUNCTIONAL POLYMYXIN RESISTANCE PROTEIN ARNA"/>
    <property type="match status" value="1"/>
</dbReference>
<accession>A0A1V4SGE3</accession>
<dbReference type="STRING" id="48256.CLHUN_31030"/>
<dbReference type="Proteomes" id="UP000191554">
    <property type="component" value="Unassembled WGS sequence"/>
</dbReference>
<dbReference type="InterPro" id="IPR050177">
    <property type="entry name" value="Lipid_A_modif_metabolic_enz"/>
</dbReference>
<dbReference type="SUPFAM" id="SSF51735">
    <property type="entry name" value="NAD(P)-binding Rossmann-fold domains"/>
    <property type="match status" value="1"/>
</dbReference>
<dbReference type="InterPro" id="IPR001509">
    <property type="entry name" value="Epimerase_deHydtase"/>
</dbReference>
<evidence type="ECO:0000313" key="3">
    <source>
        <dbReference type="Proteomes" id="UP000191554"/>
    </source>
</evidence>
<dbReference type="GO" id="GO:0003978">
    <property type="term" value="F:UDP-glucose 4-epimerase activity"/>
    <property type="evidence" value="ECO:0007669"/>
    <property type="project" value="UniProtKB-EC"/>
</dbReference>
<proteinExistence type="predicted"/>
<organism evidence="2 3">
    <name type="scientific">Ruminiclostridium hungatei</name>
    <name type="common">Clostridium hungatei</name>
    <dbReference type="NCBI Taxonomy" id="48256"/>
    <lineage>
        <taxon>Bacteria</taxon>
        <taxon>Bacillati</taxon>
        <taxon>Bacillota</taxon>
        <taxon>Clostridia</taxon>
        <taxon>Eubacteriales</taxon>
        <taxon>Oscillospiraceae</taxon>
        <taxon>Ruminiclostridium</taxon>
    </lineage>
</organism>
<dbReference type="InterPro" id="IPR036291">
    <property type="entry name" value="NAD(P)-bd_dom_sf"/>
</dbReference>
<name>A0A1V4SGE3_RUMHU</name>
<evidence type="ECO:0000259" key="1">
    <source>
        <dbReference type="Pfam" id="PF01370"/>
    </source>
</evidence>
<dbReference type="Gene3D" id="3.40.50.720">
    <property type="entry name" value="NAD(P)-binding Rossmann-like Domain"/>
    <property type="match status" value="1"/>
</dbReference>
<dbReference type="EC" id="5.1.3.2" evidence="2"/>
<dbReference type="Pfam" id="PF01370">
    <property type="entry name" value="Epimerase"/>
    <property type="match status" value="1"/>
</dbReference>